<dbReference type="Proteomes" id="UP000324222">
    <property type="component" value="Unassembled WGS sequence"/>
</dbReference>
<feature type="region of interest" description="Disordered" evidence="1">
    <location>
        <begin position="1"/>
        <end position="30"/>
    </location>
</feature>
<evidence type="ECO:0000313" key="3">
    <source>
        <dbReference type="Proteomes" id="UP000324222"/>
    </source>
</evidence>
<keyword evidence="3" id="KW-1185">Reference proteome</keyword>
<gene>
    <name evidence="2" type="ORF">E2C01_059043</name>
</gene>
<evidence type="ECO:0000313" key="2">
    <source>
        <dbReference type="EMBL" id="MPC64922.1"/>
    </source>
</evidence>
<dbReference type="AlphaFoldDB" id="A0A5B7H1G7"/>
<sequence length="30" mass="3276">MVNEGRGKPKLVSGDLRERVEGQNVLHLGS</sequence>
<protein>
    <submittedName>
        <fullName evidence="2">Uncharacterized protein</fullName>
    </submittedName>
</protein>
<proteinExistence type="predicted"/>
<name>A0A5B7H1G7_PORTR</name>
<reference evidence="2 3" key="1">
    <citation type="submission" date="2019-05" db="EMBL/GenBank/DDBJ databases">
        <title>Another draft genome of Portunus trituberculatus and its Hox gene families provides insights of decapod evolution.</title>
        <authorList>
            <person name="Jeong J.-H."/>
            <person name="Song I."/>
            <person name="Kim S."/>
            <person name="Choi T."/>
            <person name="Kim D."/>
            <person name="Ryu S."/>
            <person name="Kim W."/>
        </authorList>
    </citation>
    <scope>NUCLEOTIDE SEQUENCE [LARGE SCALE GENOMIC DNA]</scope>
    <source>
        <tissue evidence="2">Muscle</tissue>
    </source>
</reference>
<comment type="caution">
    <text evidence="2">The sequence shown here is derived from an EMBL/GenBank/DDBJ whole genome shotgun (WGS) entry which is preliminary data.</text>
</comment>
<organism evidence="2 3">
    <name type="scientific">Portunus trituberculatus</name>
    <name type="common">Swimming crab</name>
    <name type="synonym">Neptunus trituberculatus</name>
    <dbReference type="NCBI Taxonomy" id="210409"/>
    <lineage>
        <taxon>Eukaryota</taxon>
        <taxon>Metazoa</taxon>
        <taxon>Ecdysozoa</taxon>
        <taxon>Arthropoda</taxon>
        <taxon>Crustacea</taxon>
        <taxon>Multicrustacea</taxon>
        <taxon>Malacostraca</taxon>
        <taxon>Eumalacostraca</taxon>
        <taxon>Eucarida</taxon>
        <taxon>Decapoda</taxon>
        <taxon>Pleocyemata</taxon>
        <taxon>Brachyura</taxon>
        <taxon>Eubrachyura</taxon>
        <taxon>Portunoidea</taxon>
        <taxon>Portunidae</taxon>
        <taxon>Portuninae</taxon>
        <taxon>Portunus</taxon>
    </lineage>
</organism>
<dbReference type="EMBL" id="VSRR010022715">
    <property type="protein sequence ID" value="MPC64922.1"/>
    <property type="molecule type" value="Genomic_DNA"/>
</dbReference>
<evidence type="ECO:0000256" key="1">
    <source>
        <dbReference type="SAM" id="MobiDB-lite"/>
    </source>
</evidence>
<accession>A0A5B7H1G7</accession>